<evidence type="ECO:0000313" key="2">
    <source>
        <dbReference type="EMBL" id="GAA3830146.1"/>
    </source>
</evidence>
<feature type="compositionally biased region" description="Pro residues" evidence="1">
    <location>
        <begin position="1"/>
        <end position="13"/>
    </location>
</feature>
<evidence type="ECO:0000313" key="3">
    <source>
        <dbReference type="Proteomes" id="UP001500888"/>
    </source>
</evidence>
<keyword evidence="3" id="KW-1185">Reference proteome</keyword>
<organism evidence="2 3">
    <name type="scientific">Sphaerisporangium flaviroseum</name>
    <dbReference type="NCBI Taxonomy" id="509199"/>
    <lineage>
        <taxon>Bacteria</taxon>
        <taxon>Bacillati</taxon>
        <taxon>Actinomycetota</taxon>
        <taxon>Actinomycetes</taxon>
        <taxon>Streptosporangiales</taxon>
        <taxon>Streptosporangiaceae</taxon>
        <taxon>Sphaerisporangium</taxon>
    </lineage>
</organism>
<comment type="caution">
    <text evidence="2">The sequence shown here is derived from an EMBL/GenBank/DDBJ whole genome shotgun (WGS) entry which is preliminary data.</text>
</comment>
<evidence type="ECO:0000256" key="1">
    <source>
        <dbReference type="SAM" id="MobiDB-lite"/>
    </source>
</evidence>
<accession>A0ABP7IYK2</accession>
<name>A0ABP7IYK2_9ACTN</name>
<dbReference type="Proteomes" id="UP001500888">
    <property type="component" value="Unassembled WGS sequence"/>
</dbReference>
<feature type="region of interest" description="Disordered" evidence="1">
    <location>
        <begin position="1"/>
        <end position="55"/>
    </location>
</feature>
<gene>
    <name evidence="2" type="ORF">GCM10022226_58730</name>
</gene>
<feature type="compositionally biased region" description="Basic and acidic residues" evidence="1">
    <location>
        <begin position="46"/>
        <end position="55"/>
    </location>
</feature>
<reference evidence="3" key="1">
    <citation type="journal article" date="2019" name="Int. J. Syst. Evol. Microbiol.">
        <title>The Global Catalogue of Microorganisms (GCM) 10K type strain sequencing project: providing services to taxonomists for standard genome sequencing and annotation.</title>
        <authorList>
            <consortium name="The Broad Institute Genomics Platform"/>
            <consortium name="The Broad Institute Genome Sequencing Center for Infectious Disease"/>
            <person name="Wu L."/>
            <person name="Ma J."/>
        </authorList>
    </citation>
    <scope>NUCLEOTIDE SEQUENCE [LARGE SCALE GENOMIC DNA]</scope>
    <source>
        <strain evidence="3">JCM 16908</strain>
    </source>
</reference>
<sequence>MPPSCPRPTPHAIPPTHTSQPPHLAPSPRDDLRLPQRKALPVTKEPPPKARAPEVCRSDVELTGPASSFLAEAAATIDAI</sequence>
<dbReference type="EMBL" id="BAAAZR010000028">
    <property type="protein sequence ID" value="GAA3830146.1"/>
    <property type="molecule type" value="Genomic_DNA"/>
</dbReference>
<proteinExistence type="predicted"/>
<protein>
    <submittedName>
        <fullName evidence="2">Uncharacterized protein</fullName>
    </submittedName>
</protein>